<feature type="compositionally biased region" description="Basic and acidic residues" evidence="1">
    <location>
        <begin position="130"/>
        <end position="169"/>
    </location>
</feature>
<reference evidence="2" key="1">
    <citation type="journal article" date="2020" name="Stud. Mycol.">
        <title>101 Dothideomycetes genomes: a test case for predicting lifestyles and emergence of pathogens.</title>
        <authorList>
            <person name="Haridas S."/>
            <person name="Albert R."/>
            <person name="Binder M."/>
            <person name="Bloem J."/>
            <person name="Labutti K."/>
            <person name="Salamov A."/>
            <person name="Andreopoulos B."/>
            <person name="Baker S."/>
            <person name="Barry K."/>
            <person name="Bills G."/>
            <person name="Bluhm B."/>
            <person name="Cannon C."/>
            <person name="Castanera R."/>
            <person name="Culley D."/>
            <person name="Daum C."/>
            <person name="Ezra D."/>
            <person name="Gonzalez J."/>
            <person name="Henrissat B."/>
            <person name="Kuo A."/>
            <person name="Liang C."/>
            <person name="Lipzen A."/>
            <person name="Lutzoni F."/>
            <person name="Magnuson J."/>
            <person name="Mondo S."/>
            <person name="Nolan M."/>
            <person name="Ohm R."/>
            <person name="Pangilinan J."/>
            <person name="Park H.-J."/>
            <person name="Ramirez L."/>
            <person name="Alfaro M."/>
            <person name="Sun H."/>
            <person name="Tritt A."/>
            <person name="Yoshinaga Y."/>
            <person name="Zwiers L.-H."/>
            <person name="Turgeon B."/>
            <person name="Goodwin S."/>
            <person name="Spatafora J."/>
            <person name="Crous P."/>
            <person name="Grigoriev I."/>
        </authorList>
    </citation>
    <scope>NUCLEOTIDE SEQUENCE</scope>
    <source>
        <strain evidence="2">CBS 675.92</strain>
    </source>
</reference>
<feature type="compositionally biased region" description="Basic and acidic residues" evidence="1">
    <location>
        <begin position="93"/>
        <end position="116"/>
    </location>
</feature>
<dbReference type="PANTHER" id="PTHR41805">
    <property type="entry name" value="EXPRESSED PROTEIN"/>
    <property type="match status" value="1"/>
</dbReference>
<feature type="region of interest" description="Disordered" evidence="1">
    <location>
        <begin position="1"/>
        <end position="38"/>
    </location>
</feature>
<dbReference type="AlphaFoldDB" id="A0A6A5THR0"/>
<dbReference type="PANTHER" id="PTHR41805:SF1">
    <property type="entry name" value="RRNA-PROCESSING PROTEIN FYV7"/>
    <property type="match status" value="1"/>
</dbReference>
<evidence type="ECO:0000256" key="1">
    <source>
        <dbReference type="SAM" id="MobiDB-lite"/>
    </source>
</evidence>
<feature type="region of interest" description="Disordered" evidence="1">
    <location>
        <begin position="55"/>
        <end position="189"/>
    </location>
</feature>
<gene>
    <name evidence="2" type="ORF">CC80DRAFT_538255</name>
</gene>
<protein>
    <recommendedName>
        <fullName evidence="4">rRNA-processing protein FYV7</fullName>
    </recommendedName>
</protein>
<evidence type="ECO:0008006" key="4">
    <source>
        <dbReference type="Google" id="ProtNLM"/>
    </source>
</evidence>
<sequence length="203" mass="23365">MAPKRARDDDPGRLAKKQKKGFQVGPANLPDGIHKQKVQKIKKDLINKVKLKKQYAKLKAQEEATAPHKSVYDREDGDKAPEEPVEVAPEPNLELHPDRLHMLEKESPEPEPEHTRHADRRRKRPRPQPLRKEAELGQKKKEEAEARKNAREEAEKERARKIAERERFRKTMAKARGAGPGQRKLGRESTVLLEKAKRLMGKS</sequence>
<evidence type="ECO:0000313" key="2">
    <source>
        <dbReference type="EMBL" id="KAF1952295.1"/>
    </source>
</evidence>
<dbReference type="Proteomes" id="UP000800035">
    <property type="component" value="Unassembled WGS sequence"/>
</dbReference>
<dbReference type="EMBL" id="ML977011">
    <property type="protein sequence ID" value="KAF1952295.1"/>
    <property type="molecule type" value="Genomic_DNA"/>
</dbReference>
<accession>A0A6A5THR0</accession>
<dbReference type="OrthoDB" id="2135053at2759"/>
<organism evidence="2 3">
    <name type="scientific">Byssothecium circinans</name>
    <dbReference type="NCBI Taxonomy" id="147558"/>
    <lineage>
        <taxon>Eukaryota</taxon>
        <taxon>Fungi</taxon>
        <taxon>Dikarya</taxon>
        <taxon>Ascomycota</taxon>
        <taxon>Pezizomycotina</taxon>
        <taxon>Dothideomycetes</taxon>
        <taxon>Pleosporomycetidae</taxon>
        <taxon>Pleosporales</taxon>
        <taxon>Massarineae</taxon>
        <taxon>Massarinaceae</taxon>
        <taxon>Byssothecium</taxon>
    </lineage>
</organism>
<evidence type="ECO:0000313" key="3">
    <source>
        <dbReference type="Proteomes" id="UP000800035"/>
    </source>
</evidence>
<keyword evidence="3" id="KW-1185">Reference proteome</keyword>
<feature type="compositionally biased region" description="Basic and acidic residues" evidence="1">
    <location>
        <begin position="59"/>
        <end position="82"/>
    </location>
</feature>
<feature type="compositionally biased region" description="Basic and acidic residues" evidence="1">
    <location>
        <begin position="1"/>
        <end position="13"/>
    </location>
</feature>
<name>A0A6A5THR0_9PLEO</name>
<proteinExistence type="predicted"/>
<feature type="compositionally biased region" description="Basic residues" evidence="1">
    <location>
        <begin position="117"/>
        <end position="126"/>
    </location>
</feature>